<feature type="domain" description="KTSC and Metallopeptidase-like N-terminal fusion" evidence="2">
    <location>
        <begin position="10"/>
        <end position="69"/>
    </location>
</feature>
<dbReference type="EMBL" id="MH248138">
    <property type="protein sequence ID" value="AWY08418.1"/>
    <property type="molecule type" value="Genomic_DNA"/>
</dbReference>
<gene>
    <name evidence="3" type="ORF">Alexandra_146</name>
</gene>
<reference evidence="3 4" key="1">
    <citation type="submission" date="2018-04" db="EMBL/GenBank/DDBJ databases">
        <authorList>
            <person name="Go L.Y."/>
            <person name="Mitchell J.A."/>
        </authorList>
    </citation>
    <scope>NUCLEOTIDE SEQUENCE [LARGE SCALE GENOMIC DNA]</scope>
</reference>
<feature type="domain" description="KTSC and Metallopeptidase-like N-terminal fusion" evidence="2">
    <location>
        <begin position="230"/>
        <end position="293"/>
    </location>
</feature>
<protein>
    <recommendedName>
        <fullName evidence="2">KTSC and Metallopeptidase-like N-terminal fusion domain-containing protein</fullName>
    </recommendedName>
</protein>
<evidence type="ECO:0000313" key="4">
    <source>
        <dbReference type="Proteomes" id="UP000251795"/>
    </source>
</evidence>
<dbReference type="InterPro" id="IPR046899">
    <property type="entry name" value="KMPT_N"/>
</dbReference>
<proteinExistence type="predicted"/>
<evidence type="ECO:0000256" key="1">
    <source>
        <dbReference type="SAM" id="MobiDB-lite"/>
    </source>
</evidence>
<dbReference type="Pfam" id="PF20294">
    <property type="entry name" value="KMPT-N"/>
    <property type="match status" value="2"/>
</dbReference>
<feature type="region of interest" description="Disordered" evidence="1">
    <location>
        <begin position="91"/>
        <end position="149"/>
    </location>
</feature>
<sequence length="398" mass="44257">MIEGLFIVDYSYFRYLGPDAMISNGVHLHTREVVGLLKVSDDLYYIAHPKYDMAYAISGEDGDNIIQNSRPFTAKPDALFKPDFDFTPYEEKKKMAEPKPKPKPVPVKAQPEPEQPASPAESTPVPKAPILRRPSSTDMQPSLPKEILDDPNMDAAARKAAARRMMDMKAFGTTEPLIYANAIYPGGTANNYAIQKIPKCGNVHLEVLGADDLIIGGRKILLDGISPPDYVLKDIQENVMPGIGLNVPLPFKRLYVGIVKQGNDVGGSHIATYTVSGFLYGVISMSPKQLVDLFGGYNSRSFGHAMTHELAHFVDHTMIRNVDRMKFDQAIRGKKIHPDSLDARAMKSVPTEHFATLAELMVWGDSMRNVYSLNGVEVVNKYFENRYIPQADIDSRKV</sequence>
<dbReference type="Proteomes" id="UP000251795">
    <property type="component" value="Segment"/>
</dbReference>
<feature type="compositionally biased region" description="Basic and acidic residues" evidence="1">
    <location>
        <begin position="91"/>
        <end position="100"/>
    </location>
</feature>
<evidence type="ECO:0000259" key="2">
    <source>
        <dbReference type="Pfam" id="PF20294"/>
    </source>
</evidence>
<keyword evidence="4" id="KW-1185">Reference proteome</keyword>
<evidence type="ECO:0000313" key="3">
    <source>
        <dbReference type="EMBL" id="AWY08418.1"/>
    </source>
</evidence>
<accession>A0A2Z4QDU6</accession>
<feature type="compositionally biased region" description="Low complexity" evidence="1">
    <location>
        <begin position="106"/>
        <end position="122"/>
    </location>
</feature>
<organism evidence="3 4">
    <name type="scientific">Erwinia phage vB_EamM_Alexandra</name>
    <dbReference type="NCBI Taxonomy" id="2201424"/>
    <lineage>
        <taxon>Viruses</taxon>
        <taxon>Duplodnaviria</taxon>
        <taxon>Heunggongvirae</taxon>
        <taxon>Uroviricota</taxon>
        <taxon>Caudoviricetes</taxon>
        <taxon>Alexandravirus</taxon>
        <taxon>Alexandravirus alexandra</taxon>
    </lineage>
</organism>
<name>A0A2Z4QDU6_9CAUD</name>